<dbReference type="PANTHER" id="PTHR10000">
    <property type="entry name" value="PHOSPHOSERINE PHOSPHATASE"/>
    <property type="match status" value="1"/>
</dbReference>
<dbReference type="SUPFAM" id="SSF56784">
    <property type="entry name" value="HAD-like"/>
    <property type="match status" value="1"/>
</dbReference>
<dbReference type="InterPro" id="IPR036412">
    <property type="entry name" value="HAD-like_sf"/>
</dbReference>
<keyword evidence="2" id="KW-1185">Reference proteome</keyword>
<protein>
    <submittedName>
        <fullName evidence="1">Cof-like hydrolase</fullName>
    </submittedName>
</protein>
<dbReference type="SFLD" id="SFLDS00003">
    <property type="entry name" value="Haloacid_Dehalogenase"/>
    <property type="match status" value="1"/>
</dbReference>
<dbReference type="NCBIfam" id="TIGR01484">
    <property type="entry name" value="HAD-SF-IIB"/>
    <property type="match status" value="1"/>
</dbReference>
<dbReference type="Gene3D" id="3.30.1240.10">
    <property type="match status" value="1"/>
</dbReference>
<comment type="caution">
    <text evidence="1">The sequence shown here is derived from an EMBL/GenBank/DDBJ whole genome shotgun (WGS) entry which is preliminary data.</text>
</comment>
<dbReference type="SFLD" id="SFLDG01140">
    <property type="entry name" value="C2.B:_Phosphomannomutase_and_P"/>
    <property type="match status" value="1"/>
</dbReference>
<dbReference type="EMBL" id="AZDI01000002">
    <property type="protein sequence ID" value="KRK46187.1"/>
    <property type="molecule type" value="Genomic_DNA"/>
</dbReference>
<gene>
    <name evidence="1" type="ORF">FC66_GL000688</name>
</gene>
<keyword evidence="1" id="KW-0378">Hydrolase</keyword>
<name>A0A0R1HIM4_9LACO</name>
<dbReference type="OrthoDB" id="9814970at2"/>
<dbReference type="GO" id="GO:0005829">
    <property type="term" value="C:cytosol"/>
    <property type="evidence" value="ECO:0007669"/>
    <property type="project" value="TreeGrafter"/>
</dbReference>
<dbReference type="Gene3D" id="3.40.50.1000">
    <property type="entry name" value="HAD superfamily/HAD-like"/>
    <property type="match status" value="1"/>
</dbReference>
<sequence length="273" mass="30546">MEEYILTVKIIAVDLDGTFLRDDKTFDEVRFNRQMGTMKNKGIHFVVASGNQVMKIKDIFKRISGDIGYVSDNGAVIYDGEDHIRSFNIDPIVYEETISYIQKISPSYGILASTDQSGYIDARESDKFVEMANLYYPNIVKVPNLSKIDKIISKVTINGPLDEYKKFAVELKENVDDSLVAKVSGFGFIDINVKEATKRNGLNALQEIWHIQDGEVLTVGDNDNDAEMLEYTPLSFAMAKASETAAKMADHRIGSNQDDSVLDLIDDVLAGKY</sequence>
<dbReference type="AlphaFoldDB" id="A0A0R1HIM4"/>
<dbReference type="Pfam" id="PF08282">
    <property type="entry name" value="Hydrolase_3"/>
    <property type="match status" value="1"/>
</dbReference>
<dbReference type="STRING" id="1423719.FC66_GL000688"/>
<proteinExistence type="predicted"/>
<dbReference type="NCBIfam" id="TIGR00099">
    <property type="entry name" value="Cof-subfamily"/>
    <property type="match status" value="1"/>
</dbReference>
<dbReference type="GO" id="GO:0000287">
    <property type="term" value="F:magnesium ion binding"/>
    <property type="evidence" value="ECO:0007669"/>
    <property type="project" value="TreeGrafter"/>
</dbReference>
<evidence type="ECO:0000313" key="2">
    <source>
        <dbReference type="Proteomes" id="UP000051450"/>
    </source>
</evidence>
<dbReference type="PATRIC" id="fig|1423719.4.peg.698"/>
<organism evidence="1 2">
    <name type="scientific">Dellaglioa algida DSM 15638</name>
    <dbReference type="NCBI Taxonomy" id="1423719"/>
    <lineage>
        <taxon>Bacteria</taxon>
        <taxon>Bacillati</taxon>
        <taxon>Bacillota</taxon>
        <taxon>Bacilli</taxon>
        <taxon>Lactobacillales</taxon>
        <taxon>Lactobacillaceae</taxon>
        <taxon>Dellaglioa</taxon>
    </lineage>
</organism>
<dbReference type="PANTHER" id="PTHR10000:SF53">
    <property type="entry name" value="5-AMINO-6-(5-PHOSPHO-D-RIBITYLAMINO)URACIL PHOSPHATASE YBJI-RELATED"/>
    <property type="match status" value="1"/>
</dbReference>
<dbReference type="Proteomes" id="UP000051450">
    <property type="component" value="Unassembled WGS sequence"/>
</dbReference>
<accession>A0A0R1HIM4</accession>
<dbReference type="InterPro" id="IPR000150">
    <property type="entry name" value="Cof"/>
</dbReference>
<dbReference type="GO" id="GO:0016791">
    <property type="term" value="F:phosphatase activity"/>
    <property type="evidence" value="ECO:0007669"/>
    <property type="project" value="UniProtKB-ARBA"/>
</dbReference>
<dbReference type="InterPro" id="IPR006379">
    <property type="entry name" value="HAD-SF_hydro_IIB"/>
</dbReference>
<dbReference type="InterPro" id="IPR023214">
    <property type="entry name" value="HAD_sf"/>
</dbReference>
<evidence type="ECO:0000313" key="1">
    <source>
        <dbReference type="EMBL" id="KRK46187.1"/>
    </source>
</evidence>
<reference evidence="1 2" key="1">
    <citation type="journal article" date="2015" name="Genome Announc.">
        <title>Expanding the biotechnology potential of lactobacilli through comparative genomics of 213 strains and associated genera.</title>
        <authorList>
            <person name="Sun Z."/>
            <person name="Harris H.M."/>
            <person name="McCann A."/>
            <person name="Guo C."/>
            <person name="Argimon S."/>
            <person name="Zhang W."/>
            <person name="Yang X."/>
            <person name="Jeffery I.B."/>
            <person name="Cooney J.C."/>
            <person name="Kagawa T.F."/>
            <person name="Liu W."/>
            <person name="Song Y."/>
            <person name="Salvetti E."/>
            <person name="Wrobel A."/>
            <person name="Rasinkangas P."/>
            <person name="Parkhill J."/>
            <person name="Rea M.C."/>
            <person name="O'Sullivan O."/>
            <person name="Ritari J."/>
            <person name="Douillard F.P."/>
            <person name="Paul Ross R."/>
            <person name="Yang R."/>
            <person name="Briner A.E."/>
            <person name="Felis G.E."/>
            <person name="de Vos W.M."/>
            <person name="Barrangou R."/>
            <person name="Klaenhammer T.R."/>
            <person name="Caufield P.W."/>
            <person name="Cui Y."/>
            <person name="Zhang H."/>
            <person name="O'Toole P.W."/>
        </authorList>
    </citation>
    <scope>NUCLEOTIDE SEQUENCE [LARGE SCALE GENOMIC DNA]</scope>
    <source>
        <strain evidence="1 2">DSM 15638</strain>
    </source>
</reference>